<dbReference type="AlphaFoldDB" id="A0A892IFU8"/>
<sequence length="220" mass="25169">MQIIDTLHAMSKGDRIHTKDLDKLQRLAKNLTRAESSPREFASQSKTTAVLLGDINQTLLNQGSRIEGQKREKLVSLREAIVRCLKSEVDFNNSQINFKDAQIAKNKTAIKELEKKIEKNRKSSSNLKRAVTEWDDGLKNSSASPYKSDAYAEMRNAAEIARMRKEIPRREGNIDTYEDDKRKLDDKNRSLVNGIDRAKRELDKLQSALSKIEAVDLKRR</sequence>
<evidence type="ECO:0000313" key="2">
    <source>
        <dbReference type="EMBL" id="QRO80211.1"/>
    </source>
</evidence>
<accession>A0A892IFU8</accession>
<dbReference type="RefSeq" id="WP_035973994.1">
    <property type="nucleotide sequence ID" value="NZ_CABVPR010000093.1"/>
</dbReference>
<keyword evidence="3" id="KW-1185">Reference proteome</keyword>
<dbReference type="Proteomes" id="UP000625568">
    <property type="component" value="Chromosome 2"/>
</dbReference>
<gene>
    <name evidence="2" type="ORF">I6K02_17850</name>
</gene>
<organism evidence="2 3">
    <name type="scientific">Burkholderia dolosa</name>
    <dbReference type="NCBI Taxonomy" id="152500"/>
    <lineage>
        <taxon>Bacteria</taxon>
        <taxon>Pseudomonadati</taxon>
        <taxon>Pseudomonadota</taxon>
        <taxon>Betaproteobacteria</taxon>
        <taxon>Burkholderiales</taxon>
        <taxon>Burkholderiaceae</taxon>
        <taxon>Burkholderia</taxon>
        <taxon>Burkholderia cepacia complex</taxon>
    </lineage>
</organism>
<name>A0A892IFU8_9BURK</name>
<feature type="coiled-coil region" evidence="1">
    <location>
        <begin position="181"/>
        <end position="215"/>
    </location>
</feature>
<dbReference type="GeneID" id="93130142"/>
<evidence type="ECO:0000313" key="3">
    <source>
        <dbReference type="Proteomes" id="UP000625568"/>
    </source>
</evidence>
<protein>
    <submittedName>
        <fullName evidence="2">Uncharacterized protein</fullName>
    </submittedName>
</protein>
<keyword evidence="1" id="KW-0175">Coiled coil</keyword>
<evidence type="ECO:0000256" key="1">
    <source>
        <dbReference type="SAM" id="Coils"/>
    </source>
</evidence>
<dbReference type="EMBL" id="CP069483">
    <property type="protein sequence ID" value="QRO80211.1"/>
    <property type="molecule type" value="Genomic_DNA"/>
</dbReference>
<reference evidence="2 3" key="1">
    <citation type="submission" date="2021-02" db="EMBL/GenBank/DDBJ databases">
        <title>FDA dAtabase for Regulatory Grade micrObial Sequences (FDA-ARGOS): Supporting development and validation of Infectious Disease Dx tests.</title>
        <authorList>
            <person name="Minogue T."/>
            <person name="Wolcott M."/>
            <person name="Wasieloski L."/>
            <person name="Aguilar W."/>
            <person name="Moore D."/>
            <person name="Jaissle J."/>
            <person name="Tallon L."/>
            <person name="Sadzewicz L."/>
            <person name="Zhao X."/>
            <person name="Boylan J."/>
            <person name="Ott S."/>
            <person name="Bowen H."/>
            <person name="Vavikolanu K."/>
            <person name="Mehta A."/>
            <person name="Aluvathingal J."/>
            <person name="Nadendla S."/>
            <person name="Yan Y."/>
            <person name="Sichtig H."/>
        </authorList>
    </citation>
    <scope>NUCLEOTIDE SEQUENCE [LARGE SCALE GENOMIC DNA]</scope>
    <source>
        <strain evidence="2 3">FDAARGOS_1272</strain>
    </source>
</reference>
<feature type="coiled-coil region" evidence="1">
    <location>
        <begin position="96"/>
        <end position="130"/>
    </location>
</feature>
<proteinExistence type="predicted"/>